<dbReference type="Proteomes" id="UP000249324">
    <property type="component" value="Unassembled WGS sequence"/>
</dbReference>
<evidence type="ECO:0000313" key="3">
    <source>
        <dbReference type="EMBL" id="MFO7192549.1"/>
    </source>
</evidence>
<evidence type="ECO:0000259" key="2">
    <source>
        <dbReference type="Pfam" id="PF03450"/>
    </source>
</evidence>
<proteinExistence type="predicted"/>
<feature type="compositionally biased region" description="Low complexity" evidence="1">
    <location>
        <begin position="7"/>
        <end position="17"/>
    </location>
</feature>
<dbReference type="Gene3D" id="3.30.390.50">
    <property type="entry name" value="CO dehydrogenase flavoprotein, C-terminal domain"/>
    <property type="match status" value="1"/>
</dbReference>
<reference evidence="3 4" key="1">
    <citation type="journal article" date="2021" name="BMC Genomics">
        <title>Genome-resolved metagenome and metatranscriptome analyses of thermophilic composting reveal key bacterial players and their metabolic interactions.</title>
        <authorList>
            <person name="Braga L.P.P."/>
            <person name="Pereira R.V."/>
            <person name="Martins L.F."/>
            <person name="Moura L.M.S."/>
            <person name="Sanchez F.B."/>
            <person name="Patane J.S.L."/>
            <person name="da Silva A.M."/>
            <person name="Setubal J.C."/>
        </authorList>
    </citation>
    <scope>NUCLEOTIDE SEQUENCE [LARGE SCALE GENOMIC DNA]</scope>
    <source>
        <strain evidence="3">ZC4RG45</strain>
    </source>
</reference>
<feature type="region of interest" description="Disordered" evidence="1">
    <location>
        <begin position="1"/>
        <end position="28"/>
    </location>
</feature>
<dbReference type="SUPFAM" id="SSF55447">
    <property type="entry name" value="CO dehydrogenase flavoprotein C-terminal domain-like"/>
    <property type="match status" value="1"/>
</dbReference>
<evidence type="ECO:0000313" key="4">
    <source>
        <dbReference type="Proteomes" id="UP000249324"/>
    </source>
</evidence>
<organism evidence="3 4">
    <name type="scientific">Thermocrispum agreste</name>
    <dbReference type="NCBI Taxonomy" id="37925"/>
    <lineage>
        <taxon>Bacteria</taxon>
        <taxon>Bacillati</taxon>
        <taxon>Actinomycetota</taxon>
        <taxon>Actinomycetes</taxon>
        <taxon>Pseudonocardiales</taxon>
        <taxon>Pseudonocardiaceae</taxon>
        <taxon>Thermocrispum</taxon>
    </lineage>
</organism>
<evidence type="ECO:0000256" key="1">
    <source>
        <dbReference type="SAM" id="MobiDB-lite"/>
    </source>
</evidence>
<gene>
    <name evidence="3" type="ORF">DIU77_009940</name>
</gene>
<name>A0ABD6FI75_9PSEU</name>
<comment type="caution">
    <text evidence="3">The sequence shown here is derived from an EMBL/GenBank/DDBJ whole genome shotgun (WGS) entry which is preliminary data.</text>
</comment>
<protein>
    <recommendedName>
        <fullName evidence="2">CO dehydrogenase flavoprotein C-terminal domain-containing protein</fullName>
    </recommendedName>
</protein>
<feature type="domain" description="CO dehydrogenase flavoprotein C-terminal" evidence="2">
    <location>
        <begin position="2"/>
        <end position="45"/>
    </location>
</feature>
<dbReference type="EMBL" id="QGUI02000107">
    <property type="protein sequence ID" value="MFO7192549.1"/>
    <property type="molecule type" value="Genomic_DNA"/>
</dbReference>
<dbReference type="InterPro" id="IPR005107">
    <property type="entry name" value="CO_DH_flav_C"/>
</dbReference>
<dbReference type="InterPro" id="IPR036683">
    <property type="entry name" value="CO_DH_flav_C_dom_sf"/>
</dbReference>
<sequence length="54" mass="5848">MTEQTIAEAAELAAESANPQTDHRGSADYKRHVVRTFVSRALRRVLPTPAGKAA</sequence>
<dbReference type="Pfam" id="PF03450">
    <property type="entry name" value="CO_deh_flav_C"/>
    <property type="match status" value="1"/>
</dbReference>
<dbReference type="AlphaFoldDB" id="A0ABD6FI75"/>
<accession>A0ABD6FI75</accession>